<evidence type="ECO:0000313" key="2">
    <source>
        <dbReference type="Proteomes" id="UP001140066"/>
    </source>
</evidence>
<feature type="non-terminal residue" evidence="1">
    <location>
        <position position="1"/>
    </location>
</feature>
<dbReference type="Proteomes" id="UP001140066">
    <property type="component" value="Unassembled WGS sequence"/>
</dbReference>
<keyword evidence="2" id="KW-1185">Reference proteome</keyword>
<proteinExistence type="predicted"/>
<name>A0ACC1JPE9_9FUNG</name>
<accession>A0ACC1JPE9</accession>
<protein>
    <submittedName>
        <fullName evidence="1">Uncharacterized protein</fullName>
    </submittedName>
</protein>
<dbReference type="EMBL" id="JANBUK010004210">
    <property type="protein sequence ID" value="KAJ2764685.1"/>
    <property type="molecule type" value="Genomic_DNA"/>
</dbReference>
<organism evidence="1 2">
    <name type="scientific">Coemansia linderi</name>
    <dbReference type="NCBI Taxonomy" id="2663919"/>
    <lineage>
        <taxon>Eukaryota</taxon>
        <taxon>Fungi</taxon>
        <taxon>Fungi incertae sedis</taxon>
        <taxon>Zoopagomycota</taxon>
        <taxon>Kickxellomycotina</taxon>
        <taxon>Kickxellomycetes</taxon>
        <taxon>Kickxellales</taxon>
        <taxon>Kickxellaceae</taxon>
        <taxon>Coemansia</taxon>
    </lineage>
</organism>
<reference evidence="1" key="1">
    <citation type="submission" date="2022-07" db="EMBL/GenBank/DDBJ databases">
        <title>Phylogenomic reconstructions and comparative analyses of Kickxellomycotina fungi.</title>
        <authorList>
            <person name="Reynolds N.K."/>
            <person name="Stajich J.E."/>
            <person name="Barry K."/>
            <person name="Grigoriev I.V."/>
            <person name="Crous P."/>
            <person name="Smith M.E."/>
        </authorList>
    </citation>
    <scope>NUCLEOTIDE SEQUENCE</scope>
    <source>
        <strain evidence="1">BCRC 34191</strain>
    </source>
</reference>
<comment type="caution">
    <text evidence="1">The sequence shown here is derived from an EMBL/GenBank/DDBJ whole genome shotgun (WGS) entry which is preliminary data.</text>
</comment>
<sequence length="225" mass="24747">RQVLHQRITAHRGGVLFEGQHRFAFRLRIPAWVPSSLDRSDLCRIRYVMRVVVERPMVAGLSSVVCEEEIECHRLRVSRRLARCKRIDQSVGCPDGSCHVRFTGSISRDVVKPGAQIKLDITARTSDARFGLRLLAANFAECVMCHVQVKGEERLVNKITNLVPCRLDALPARASGSVDDGFPSDSANRGSMRSDPGGVSSVQCASPNASDVETALVERLAQNAI</sequence>
<gene>
    <name evidence="1" type="ORF">GGI18_006382</name>
</gene>
<evidence type="ECO:0000313" key="1">
    <source>
        <dbReference type="EMBL" id="KAJ2764685.1"/>
    </source>
</evidence>